<proteinExistence type="inferred from homology"/>
<dbReference type="SUPFAM" id="SSF82895">
    <property type="entry name" value="TSP-1 type 1 repeat"/>
    <property type="match status" value="1"/>
</dbReference>
<evidence type="ECO:0000256" key="5">
    <source>
        <dbReference type="SAM" id="SignalP"/>
    </source>
</evidence>
<dbReference type="SUPFAM" id="SSF57362">
    <property type="entry name" value="BPTI-like"/>
    <property type="match status" value="1"/>
</dbReference>
<reference evidence="7" key="1">
    <citation type="submission" date="2015-12" db="EMBL/GenBank/DDBJ databases">
        <title>De novo transcriptome assembly of four potential Pierce s Disease insect vectors from Arizona vineyards.</title>
        <authorList>
            <person name="Tassone E.E."/>
        </authorList>
    </citation>
    <scope>NUCLEOTIDE SEQUENCE</scope>
</reference>
<keyword evidence="3" id="KW-1015">Disulfide bond</keyword>
<dbReference type="Gene3D" id="4.10.410.10">
    <property type="entry name" value="Pancreatic trypsin inhibitor Kunitz domain"/>
    <property type="match status" value="1"/>
</dbReference>
<sequence>MLNVLNIVLFWAVCFLGLISFETNAQDCPTTEWSSWSQCTTNCGNGFKTRTRQLLNPSKECENQEQLLGRMRCNDMTGCTNEQRKKICSAPFDAGHCLALFHVWTYNDTKQICEEAVYGGCNGNDNRFQTL</sequence>
<evidence type="ECO:0000256" key="2">
    <source>
        <dbReference type="ARBA" id="ARBA00022900"/>
    </source>
</evidence>
<dbReference type="Gene3D" id="2.20.100.10">
    <property type="entry name" value="Thrombospondin type-1 (TSP1) repeat"/>
    <property type="match status" value="1"/>
</dbReference>
<organism evidence="7">
    <name type="scientific">Clastoptera arizonana</name>
    <name type="common">Arizona spittle bug</name>
    <dbReference type="NCBI Taxonomy" id="38151"/>
    <lineage>
        <taxon>Eukaryota</taxon>
        <taxon>Metazoa</taxon>
        <taxon>Ecdysozoa</taxon>
        <taxon>Arthropoda</taxon>
        <taxon>Hexapoda</taxon>
        <taxon>Insecta</taxon>
        <taxon>Pterygota</taxon>
        <taxon>Neoptera</taxon>
        <taxon>Paraneoptera</taxon>
        <taxon>Hemiptera</taxon>
        <taxon>Auchenorrhyncha</taxon>
        <taxon>Cercopoidea</taxon>
        <taxon>Clastopteridae</taxon>
        <taxon>Clastoptera</taxon>
    </lineage>
</organism>
<dbReference type="InterPro" id="IPR036383">
    <property type="entry name" value="TSP1_rpt_sf"/>
</dbReference>
<dbReference type="InterPro" id="IPR036880">
    <property type="entry name" value="Kunitz_BPTI_sf"/>
</dbReference>
<keyword evidence="5" id="KW-0732">Signal</keyword>
<dbReference type="GO" id="GO:0004867">
    <property type="term" value="F:serine-type endopeptidase inhibitor activity"/>
    <property type="evidence" value="ECO:0007669"/>
    <property type="project" value="UniProtKB-KW"/>
</dbReference>
<dbReference type="PANTHER" id="PTHR46751">
    <property type="entry name" value="EPPIN"/>
    <property type="match status" value="1"/>
</dbReference>
<feature type="domain" description="BPTI/Kunitz inhibitor" evidence="6">
    <location>
        <begin position="88"/>
        <end position="131"/>
    </location>
</feature>
<dbReference type="PROSITE" id="PS50279">
    <property type="entry name" value="BPTI_KUNITZ_2"/>
    <property type="match status" value="1"/>
</dbReference>
<feature type="chain" id="PRO_5008580526" description="BPTI/Kunitz inhibitor domain-containing protein" evidence="5">
    <location>
        <begin position="26"/>
        <end position="131"/>
    </location>
</feature>
<feature type="signal peptide" evidence="5">
    <location>
        <begin position="1"/>
        <end position="25"/>
    </location>
</feature>
<dbReference type="InterPro" id="IPR000884">
    <property type="entry name" value="TSP1_rpt"/>
</dbReference>
<comment type="similarity">
    <text evidence="4">Belongs to the venom Kunitz-type family. 03 (sub-Kunitz) subfamily.</text>
</comment>
<name>A0A1B6CJ78_9HEMI</name>
<dbReference type="Pfam" id="PF00090">
    <property type="entry name" value="TSP_1"/>
    <property type="match status" value="1"/>
</dbReference>
<dbReference type="Pfam" id="PF00014">
    <property type="entry name" value="Kunitz_BPTI"/>
    <property type="match status" value="1"/>
</dbReference>
<dbReference type="PRINTS" id="PR00759">
    <property type="entry name" value="BASICPTASE"/>
</dbReference>
<gene>
    <name evidence="7" type="ORF">g.43058</name>
</gene>
<keyword evidence="1" id="KW-0646">Protease inhibitor</keyword>
<evidence type="ECO:0000313" key="7">
    <source>
        <dbReference type="EMBL" id="JAS13403.1"/>
    </source>
</evidence>
<dbReference type="InterPro" id="IPR051388">
    <property type="entry name" value="Serpin_venom_toxin"/>
</dbReference>
<evidence type="ECO:0000256" key="4">
    <source>
        <dbReference type="ARBA" id="ARBA00038506"/>
    </source>
</evidence>
<accession>A0A1B6CJ78</accession>
<protein>
    <recommendedName>
        <fullName evidence="6">BPTI/Kunitz inhibitor domain-containing protein</fullName>
    </recommendedName>
</protein>
<dbReference type="InterPro" id="IPR002223">
    <property type="entry name" value="Kunitz_BPTI"/>
</dbReference>
<keyword evidence="2" id="KW-0722">Serine protease inhibitor</keyword>
<dbReference type="EMBL" id="GEDC01023895">
    <property type="protein sequence ID" value="JAS13403.1"/>
    <property type="molecule type" value="Transcribed_RNA"/>
</dbReference>
<evidence type="ECO:0000256" key="1">
    <source>
        <dbReference type="ARBA" id="ARBA00022690"/>
    </source>
</evidence>
<dbReference type="SMART" id="SM00209">
    <property type="entry name" value="TSP1"/>
    <property type="match status" value="1"/>
</dbReference>
<dbReference type="PANTHER" id="PTHR46751:SF1">
    <property type="entry name" value="WAP FOUR-DISULFIDE CORE DOMAIN PROTEIN 6A"/>
    <property type="match status" value="1"/>
</dbReference>
<dbReference type="AlphaFoldDB" id="A0A1B6CJ78"/>
<dbReference type="FunFam" id="4.10.410.10:FF:000020">
    <property type="entry name" value="Collagen, type VI, alpha 3"/>
    <property type="match status" value="1"/>
</dbReference>
<evidence type="ECO:0000259" key="6">
    <source>
        <dbReference type="PROSITE" id="PS50279"/>
    </source>
</evidence>
<dbReference type="SMART" id="SM00131">
    <property type="entry name" value="KU"/>
    <property type="match status" value="1"/>
</dbReference>
<feature type="non-terminal residue" evidence="7">
    <location>
        <position position="131"/>
    </location>
</feature>
<dbReference type="PROSITE" id="PS50092">
    <property type="entry name" value="TSP1"/>
    <property type="match status" value="1"/>
</dbReference>
<evidence type="ECO:0000256" key="3">
    <source>
        <dbReference type="ARBA" id="ARBA00023157"/>
    </source>
</evidence>